<dbReference type="PANTHER" id="PTHR11548:SF9">
    <property type="entry name" value="THYMIDYLATE SYNTHASE"/>
    <property type="match status" value="1"/>
</dbReference>
<feature type="binding site" evidence="5">
    <location>
        <begin position="126"/>
        <end position="127"/>
    </location>
    <ligand>
        <name>dUMP</name>
        <dbReference type="ChEBI" id="CHEBI:246422"/>
        <note>ligand shared between dimeric partners</note>
    </ligand>
</feature>
<feature type="binding site" description="in other chain" evidence="5">
    <location>
        <position position="190"/>
    </location>
    <ligand>
        <name>dUMP</name>
        <dbReference type="ChEBI" id="CHEBI:246422"/>
        <note>ligand shared between dimeric partners</note>
    </ligand>
</feature>
<accession>A0A2S2E063</accession>
<feature type="domain" description="Thymidylate synthase/dCMP hydroxymethylase" evidence="6">
    <location>
        <begin position="2"/>
        <end position="277"/>
    </location>
</feature>
<dbReference type="GO" id="GO:0006235">
    <property type="term" value="P:dTTP biosynthetic process"/>
    <property type="evidence" value="ECO:0007669"/>
    <property type="project" value="UniProtKB-UniRule"/>
</dbReference>
<evidence type="ECO:0000313" key="7">
    <source>
        <dbReference type="EMBL" id="AWL11045.1"/>
    </source>
</evidence>
<sequence length="277" mass="31676">MQQYLHLMRHVLEHGTRKEDRTGTGTLSIFGHQMRFDLSQGFPLVTTKKCHLRSIIHELLWFLSGETNIGYLKDNGVKIWDEWATDEGELGPVYGQQWRSWQGPSGEVVDQIADVVQQIKTNPDSRRLLVSAWNPALLPDTQYSPKENAAMGKQALPPCHTLFQFYVLEGKLSCQLYQRSGDIFLGVPFNIASYALLTMMMAQVCDLEPGDFVHTFGDAHLYLNHLEQAQTQLQREPYPLPSMQINPDVKDIFGFRFDDFELMNYQAHPHIKAPVAI</sequence>
<dbReference type="HAMAP" id="MF_00008">
    <property type="entry name" value="Thymidy_synth_bact"/>
    <property type="match status" value="1"/>
</dbReference>
<dbReference type="KEGG" id="salh:HMF8227_00549"/>
<dbReference type="RefSeq" id="WP_109338717.1">
    <property type="nucleotide sequence ID" value="NZ_CP029347.1"/>
</dbReference>
<feature type="binding site" description="in other chain" evidence="5">
    <location>
        <begin position="220"/>
        <end position="222"/>
    </location>
    <ligand>
        <name>dUMP</name>
        <dbReference type="ChEBI" id="CHEBI:246422"/>
        <note>ligand shared between dimeric partners</note>
    </ligand>
</feature>
<keyword evidence="8" id="KW-1185">Reference proteome</keyword>
<dbReference type="InterPro" id="IPR045097">
    <property type="entry name" value="Thymidate_synth/dCMP_Mease"/>
</dbReference>
<dbReference type="Proteomes" id="UP000245728">
    <property type="component" value="Chromosome"/>
</dbReference>
<dbReference type="InterPro" id="IPR023451">
    <property type="entry name" value="Thymidate_synth/dCMP_Mease_dom"/>
</dbReference>
<dbReference type="InterPro" id="IPR000398">
    <property type="entry name" value="Thymidylate_synthase"/>
</dbReference>
<organism evidence="7 8">
    <name type="scientific">Saliniradius amylolyticus</name>
    <dbReference type="NCBI Taxonomy" id="2183582"/>
    <lineage>
        <taxon>Bacteria</taxon>
        <taxon>Pseudomonadati</taxon>
        <taxon>Pseudomonadota</taxon>
        <taxon>Gammaproteobacteria</taxon>
        <taxon>Alteromonadales</taxon>
        <taxon>Alteromonadaceae</taxon>
        <taxon>Saliniradius</taxon>
    </lineage>
</organism>
<feature type="active site" description="Nucleophile" evidence="5">
    <location>
        <position position="159"/>
    </location>
</feature>
<dbReference type="PANTHER" id="PTHR11548">
    <property type="entry name" value="THYMIDYLATE SYNTHASE 1"/>
    <property type="match status" value="1"/>
</dbReference>
<keyword evidence="5" id="KW-0963">Cytoplasm</keyword>
<feature type="binding site" description="in other chain" evidence="5">
    <location>
        <begin position="179"/>
        <end position="182"/>
    </location>
    <ligand>
        <name>dUMP</name>
        <dbReference type="ChEBI" id="CHEBI:246422"/>
        <note>ligand shared between dimeric partners</note>
    </ligand>
</feature>
<name>A0A2S2E063_9ALTE</name>
<evidence type="ECO:0000256" key="2">
    <source>
        <dbReference type="ARBA" id="ARBA00022603"/>
    </source>
</evidence>
<dbReference type="FunFam" id="3.30.572.10:FF:000013">
    <property type="entry name" value="Thymidylate synthase"/>
    <property type="match status" value="1"/>
</dbReference>
<evidence type="ECO:0000259" key="6">
    <source>
        <dbReference type="Pfam" id="PF00303"/>
    </source>
</evidence>
<dbReference type="InterPro" id="IPR036926">
    <property type="entry name" value="Thymidate_synth/dCMP_Mease_sf"/>
</dbReference>
<dbReference type="UniPathway" id="UPA00575"/>
<feature type="binding site" description="in other chain" evidence="5">
    <location>
        <position position="21"/>
    </location>
    <ligand>
        <name>dUMP</name>
        <dbReference type="ChEBI" id="CHEBI:246422"/>
        <note>ligand shared between dimeric partners</note>
    </ligand>
</feature>
<evidence type="ECO:0000256" key="1">
    <source>
        <dbReference type="ARBA" id="ARBA00011947"/>
    </source>
</evidence>
<dbReference type="GO" id="GO:0004799">
    <property type="term" value="F:thymidylate synthase activity"/>
    <property type="evidence" value="ECO:0007669"/>
    <property type="project" value="UniProtKB-UniRule"/>
</dbReference>
<dbReference type="AlphaFoldDB" id="A0A2S2E063"/>
<comment type="subcellular location">
    <subcellularLocation>
        <location evidence="5">Cytoplasm</location>
    </subcellularLocation>
</comment>
<comment type="similarity">
    <text evidence="5">Belongs to the thymidylate synthase family. Bacterial-type ThyA subfamily.</text>
</comment>
<comment type="function">
    <text evidence="5">Catalyzes the reductive methylation of 2'-deoxyuridine-5'-monophosphate (dUMP) to 2'-deoxythymidine-5'-monophosphate (dTMP) while utilizing 5,10-methylenetetrahydrofolate (mTHF) as the methyl donor and reductant in the reaction, yielding dihydrofolate (DHF) as a by-product. This enzymatic reaction provides an intracellular de novo source of dTMP, an essential precursor for DNA biosynthesis.</text>
</comment>
<protein>
    <recommendedName>
        <fullName evidence="1 5">Thymidylate synthase</fullName>
        <shortName evidence="5">TS</shortName>
        <shortName evidence="5">TSase</shortName>
        <ecNumber evidence="1 5">2.1.1.45</ecNumber>
    </recommendedName>
</protein>
<comment type="pathway">
    <text evidence="5">Pyrimidine metabolism; dTTP biosynthesis.</text>
</comment>
<evidence type="ECO:0000256" key="5">
    <source>
        <dbReference type="HAMAP-Rule" id="MF_00008"/>
    </source>
</evidence>
<dbReference type="PRINTS" id="PR00108">
    <property type="entry name" value="THYMDSNTHASE"/>
</dbReference>
<dbReference type="GO" id="GO:0005829">
    <property type="term" value="C:cytosol"/>
    <property type="evidence" value="ECO:0007669"/>
    <property type="project" value="TreeGrafter"/>
</dbReference>
<gene>
    <name evidence="5 7" type="primary">thyA</name>
    <name evidence="7" type="ORF">HMF8227_00549</name>
</gene>
<dbReference type="EC" id="2.1.1.45" evidence="1 5"/>
<keyword evidence="3 5" id="KW-0808">Transferase</keyword>
<proteinExistence type="inferred from homology"/>
<dbReference type="OrthoDB" id="9774633at2"/>
<dbReference type="SUPFAM" id="SSF55831">
    <property type="entry name" value="Thymidylate synthase/dCMP hydroxymethylase"/>
    <property type="match status" value="1"/>
</dbReference>
<reference evidence="7 8" key="1">
    <citation type="submission" date="2018-05" db="EMBL/GenBank/DDBJ databases">
        <title>Salinimonas sp. HMF8227 Genome sequencing and assembly.</title>
        <authorList>
            <person name="Kang H."/>
            <person name="Kang J."/>
            <person name="Cha I."/>
            <person name="Kim H."/>
            <person name="Joh K."/>
        </authorList>
    </citation>
    <scope>NUCLEOTIDE SEQUENCE [LARGE SCALE GENOMIC DNA]</scope>
    <source>
        <strain evidence="7 8">HMF8227</strain>
    </source>
</reference>
<comment type="subunit">
    <text evidence="5">Homodimer.</text>
</comment>
<dbReference type="Pfam" id="PF00303">
    <property type="entry name" value="Thymidylat_synt"/>
    <property type="match status" value="1"/>
</dbReference>
<evidence type="ECO:0000256" key="3">
    <source>
        <dbReference type="ARBA" id="ARBA00022679"/>
    </source>
</evidence>
<dbReference type="EMBL" id="CP029347">
    <property type="protein sequence ID" value="AWL11045.1"/>
    <property type="molecule type" value="Genomic_DNA"/>
</dbReference>
<dbReference type="CDD" id="cd00351">
    <property type="entry name" value="TS_Pyrimidine_HMase"/>
    <property type="match status" value="1"/>
</dbReference>
<feature type="binding site" evidence="5">
    <location>
        <position position="182"/>
    </location>
    <ligand>
        <name>(6R)-5,10-methylene-5,6,7,8-tetrahydrofolate</name>
        <dbReference type="ChEBI" id="CHEBI:15636"/>
    </ligand>
</feature>
<dbReference type="GO" id="GO:0032259">
    <property type="term" value="P:methylation"/>
    <property type="evidence" value="ECO:0007669"/>
    <property type="project" value="UniProtKB-KW"/>
</dbReference>
<evidence type="ECO:0000313" key="8">
    <source>
        <dbReference type="Proteomes" id="UP000245728"/>
    </source>
</evidence>
<evidence type="ECO:0000256" key="4">
    <source>
        <dbReference type="ARBA" id="ARBA00022727"/>
    </source>
</evidence>
<dbReference type="NCBIfam" id="NF002499">
    <property type="entry name" value="PRK01827.1-5"/>
    <property type="match status" value="1"/>
</dbReference>
<dbReference type="NCBIfam" id="NF002497">
    <property type="entry name" value="PRK01827.1-3"/>
    <property type="match status" value="1"/>
</dbReference>
<keyword evidence="2 5" id="KW-0489">Methyltransferase</keyword>
<keyword evidence="4 5" id="KW-0545">Nucleotide biosynthesis</keyword>
<comment type="catalytic activity">
    <reaction evidence="5">
        <text>dUMP + (6R)-5,10-methylene-5,6,7,8-tetrahydrofolate = 7,8-dihydrofolate + dTMP</text>
        <dbReference type="Rhea" id="RHEA:12104"/>
        <dbReference type="ChEBI" id="CHEBI:15636"/>
        <dbReference type="ChEBI" id="CHEBI:57451"/>
        <dbReference type="ChEBI" id="CHEBI:63528"/>
        <dbReference type="ChEBI" id="CHEBI:246422"/>
        <dbReference type="EC" id="2.1.1.45"/>
    </reaction>
</comment>
<feature type="binding site" evidence="5">
    <location>
        <position position="51"/>
    </location>
    <ligand>
        <name>(6R)-5,10-methylene-5,6,7,8-tetrahydrofolate</name>
        <dbReference type="ChEBI" id="CHEBI:15636"/>
    </ligand>
</feature>
<dbReference type="Gene3D" id="3.30.572.10">
    <property type="entry name" value="Thymidylate synthase/dCMP hydroxymethylase domain"/>
    <property type="match status" value="1"/>
</dbReference>
<dbReference type="GO" id="GO:0006231">
    <property type="term" value="P:dTMP biosynthetic process"/>
    <property type="evidence" value="ECO:0007669"/>
    <property type="project" value="UniProtKB-UniRule"/>
</dbReference>
<feature type="binding site" evidence="5">
    <location>
        <position position="276"/>
    </location>
    <ligand>
        <name>(6R)-5,10-methylene-5,6,7,8-tetrahydrofolate</name>
        <dbReference type="ChEBI" id="CHEBI:15636"/>
    </ligand>
</feature>
<dbReference type="NCBIfam" id="TIGR03284">
    <property type="entry name" value="thym_sym"/>
    <property type="match status" value="2"/>
</dbReference>